<dbReference type="EMBL" id="CP071518">
    <property type="protein sequence ID" value="QSX77453.1"/>
    <property type="molecule type" value="Genomic_DNA"/>
</dbReference>
<evidence type="ECO:0000313" key="1">
    <source>
        <dbReference type="EMBL" id="QSX77453.1"/>
    </source>
</evidence>
<organism evidence="1 2">
    <name type="scientific">Agrilutibacter solisilvae</name>
    <dbReference type="NCBI Taxonomy" id="2763317"/>
    <lineage>
        <taxon>Bacteria</taxon>
        <taxon>Pseudomonadati</taxon>
        <taxon>Pseudomonadota</taxon>
        <taxon>Gammaproteobacteria</taxon>
        <taxon>Lysobacterales</taxon>
        <taxon>Lysobacteraceae</taxon>
        <taxon>Agrilutibacter</taxon>
    </lineage>
</organism>
<name>A0A975ARP8_9GAMM</name>
<dbReference type="RefSeq" id="WP_200612415.1">
    <property type="nucleotide sequence ID" value="NZ_CP071518.1"/>
</dbReference>
<evidence type="ECO:0008006" key="3">
    <source>
        <dbReference type="Google" id="ProtNLM"/>
    </source>
</evidence>
<dbReference type="Proteomes" id="UP000639274">
    <property type="component" value="Chromosome"/>
</dbReference>
<evidence type="ECO:0000313" key="2">
    <source>
        <dbReference type="Proteomes" id="UP000639274"/>
    </source>
</evidence>
<dbReference type="InterPro" id="IPR023296">
    <property type="entry name" value="Glyco_hydro_beta-prop_sf"/>
</dbReference>
<dbReference type="AlphaFoldDB" id="A0A975ARP8"/>
<sequence>MPTCLPLGERLWRIWFAARDSDGRAGVLCADVDPRDAMRVLAVREVPGLERGNEGAFDSAGLWVSAALAVDGRVMLWYTGMRLGRDVPHELAIGLAVSEDGGLSFRKASHTPVLTSPAGHPRFVTAPCVRRTDSGFSMWYANGLGWRRVAGRTEPFYDLRVAHSTDGASWHTQCDPVVSIEGTAWAGVTRPWIEGEGQDATLWFSARGASEFRGPSADAYRLYRSPLNGPTVRPEDIAPVRFAPSPQPGDWDDWMQVAACVVRDGNSRVMFYNGNDFSRAGFGYAVEERDEP</sequence>
<proteinExistence type="predicted"/>
<gene>
    <name evidence="1" type="ORF">I8J32_011880</name>
</gene>
<protein>
    <recommendedName>
        <fullName evidence="3">Exo-alpha-sialidase</fullName>
    </recommendedName>
</protein>
<keyword evidence="2" id="KW-1185">Reference proteome</keyword>
<dbReference type="Gene3D" id="2.115.10.20">
    <property type="entry name" value="Glycosyl hydrolase domain, family 43"/>
    <property type="match status" value="1"/>
</dbReference>
<reference evidence="1 2" key="1">
    <citation type="submission" date="2021-03" db="EMBL/GenBank/DDBJ databases">
        <title>Lysobacter sp. nov. isolated from soil of gangwondo yeongwol, south Korea.</title>
        <authorList>
            <person name="Kim K.R."/>
            <person name="Kim K.H."/>
            <person name="Jeon C.O."/>
        </authorList>
    </citation>
    <scope>NUCLEOTIDE SEQUENCE [LARGE SCALE GENOMIC DNA]</scope>
    <source>
        <strain evidence="1 2">R19</strain>
    </source>
</reference>
<accession>A0A975ARP8</accession>
<dbReference type="KEGG" id="lsf:I8J32_011880"/>
<dbReference type="SUPFAM" id="SSF75005">
    <property type="entry name" value="Arabinanase/levansucrase/invertase"/>
    <property type="match status" value="1"/>
</dbReference>